<dbReference type="RefSeq" id="WP_376810376.1">
    <property type="nucleotide sequence ID" value="NZ_JBHTAC010000061.1"/>
</dbReference>
<feature type="signal peptide" evidence="1">
    <location>
        <begin position="1"/>
        <end position="19"/>
    </location>
</feature>
<name>A0ABW2H8N3_9ACTN</name>
<organism evidence="2 3">
    <name type="scientific">Catellatospora aurea</name>
    <dbReference type="NCBI Taxonomy" id="1337874"/>
    <lineage>
        <taxon>Bacteria</taxon>
        <taxon>Bacillati</taxon>
        <taxon>Actinomycetota</taxon>
        <taxon>Actinomycetes</taxon>
        <taxon>Micromonosporales</taxon>
        <taxon>Micromonosporaceae</taxon>
        <taxon>Catellatospora</taxon>
    </lineage>
</organism>
<keyword evidence="1" id="KW-0732">Signal</keyword>
<dbReference type="Gene3D" id="2.50.20.20">
    <property type="match status" value="1"/>
</dbReference>
<comment type="caution">
    <text evidence="2">The sequence shown here is derived from an EMBL/GenBank/DDBJ whole genome shotgun (WGS) entry which is preliminary data.</text>
</comment>
<dbReference type="EMBL" id="JBHTAC010000061">
    <property type="protein sequence ID" value="MFC7247659.1"/>
    <property type="molecule type" value="Genomic_DNA"/>
</dbReference>
<feature type="chain" id="PRO_5045221315" description="Lipoprotein LprG" evidence="1">
    <location>
        <begin position="20"/>
        <end position="262"/>
    </location>
</feature>
<protein>
    <recommendedName>
        <fullName evidence="4">Lipoprotein LprG</fullName>
    </recommendedName>
</protein>
<dbReference type="Proteomes" id="UP001596392">
    <property type="component" value="Unassembled WGS sequence"/>
</dbReference>
<evidence type="ECO:0000256" key="1">
    <source>
        <dbReference type="SAM" id="SignalP"/>
    </source>
</evidence>
<proteinExistence type="predicted"/>
<keyword evidence="3" id="KW-1185">Reference proteome</keyword>
<evidence type="ECO:0000313" key="2">
    <source>
        <dbReference type="EMBL" id="MFC7247659.1"/>
    </source>
</evidence>
<accession>A0ABW2H8N3</accession>
<sequence length="262" mass="27003">MRSRLLIAGALAGALMTMACSVRWNTGAEDVAPSPVPVVSADAATTASVVELLRAGTKFIDETSFRTDVDVSGGQITTRSHMDNTRKRGDALISFAGKATEVRMIGDAVYMKSQQMQGVGDGWLSLDPAKVPASFELTFAAGKNDPGGSARLINAIVSAEIDGAVTSGTEIKGAIDLSKVGTGNGISFRLTQGQEFPDSMKRHPFSASLDAQGRLVGFTIPAAGGAPSASLRYSDFGAPVTVSAPPGAKPAPDALYAQLGLQ</sequence>
<reference evidence="3" key="1">
    <citation type="journal article" date="2019" name="Int. J. Syst. Evol. Microbiol.">
        <title>The Global Catalogue of Microorganisms (GCM) 10K type strain sequencing project: providing services to taxonomists for standard genome sequencing and annotation.</title>
        <authorList>
            <consortium name="The Broad Institute Genomics Platform"/>
            <consortium name="The Broad Institute Genome Sequencing Center for Infectious Disease"/>
            <person name="Wu L."/>
            <person name="Ma J."/>
        </authorList>
    </citation>
    <scope>NUCLEOTIDE SEQUENCE [LARGE SCALE GENOMIC DNA]</scope>
    <source>
        <strain evidence="3">CGMCC 1.9106</strain>
    </source>
</reference>
<gene>
    <name evidence="2" type="ORF">ACFQO7_34785</name>
</gene>
<evidence type="ECO:0000313" key="3">
    <source>
        <dbReference type="Proteomes" id="UP001596392"/>
    </source>
</evidence>
<dbReference type="PROSITE" id="PS51257">
    <property type="entry name" value="PROKAR_LIPOPROTEIN"/>
    <property type="match status" value="1"/>
</dbReference>
<evidence type="ECO:0008006" key="4">
    <source>
        <dbReference type="Google" id="ProtNLM"/>
    </source>
</evidence>